<reference evidence="2" key="1">
    <citation type="journal article" date="2021" name="Sci. Adv.">
        <title>The American lobster genome reveals insights on longevity, neural, and immune adaptations.</title>
        <authorList>
            <person name="Polinski J.M."/>
            <person name="Zimin A.V."/>
            <person name="Clark K.F."/>
            <person name="Kohn A.B."/>
            <person name="Sadowski N."/>
            <person name="Timp W."/>
            <person name="Ptitsyn A."/>
            <person name="Khanna P."/>
            <person name="Romanova D.Y."/>
            <person name="Williams P."/>
            <person name="Greenwood S.J."/>
            <person name="Moroz L.L."/>
            <person name="Walt D.R."/>
            <person name="Bodnar A.G."/>
        </authorList>
    </citation>
    <scope>NUCLEOTIDE SEQUENCE</scope>
    <source>
        <strain evidence="2">GMGI-L3</strain>
    </source>
</reference>
<comment type="caution">
    <text evidence="2">The sequence shown here is derived from an EMBL/GenBank/DDBJ whole genome shotgun (WGS) entry which is preliminary data.</text>
</comment>
<dbReference type="Proteomes" id="UP000747542">
    <property type="component" value="Unassembled WGS sequence"/>
</dbReference>
<dbReference type="PANTHER" id="PTHR21398:SF6">
    <property type="entry name" value="AGAP007094-PA"/>
    <property type="match status" value="1"/>
</dbReference>
<protein>
    <submittedName>
        <fullName evidence="2">Putative DM4/DM12 family-like protein 16</fullName>
    </submittedName>
</protein>
<name>A0A8J5N5A9_HOMAM</name>
<accession>A0A8J5N5A9</accession>
<dbReference type="AlphaFoldDB" id="A0A8J5N5A9"/>
<proteinExistence type="predicted"/>
<dbReference type="PANTHER" id="PTHR21398">
    <property type="entry name" value="AGAP007094-PA"/>
    <property type="match status" value="1"/>
</dbReference>
<dbReference type="SMART" id="SM00718">
    <property type="entry name" value="DM4_12"/>
    <property type="match status" value="1"/>
</dbReference>
<feature type="compositionally biased region" description="Low complexity" evidence="1">
    <location>
        <begin position="268"/>
        <end position="287"/>
    </location>
</feature>
<keyword evidence="3" id="KW-1185">Reference proteome</keyword>
<evidence type="ECO:0000256" key="1">
    <source>
        <dbReference type="SAM" id="MobiDB-lite"/>
    </source>
</evidence>
<dbReference type="Pfam" id="PF07841">
    <property type="entry name" value="DM4_12"/>
    <property type="match status" value="1"/>
</dbReference>
<gene>
    <name evidence="2" type="ORF">Hamer_G020157</name>
</gene>
<sequence length="287" mass="31519">MGDRPLVAAEVFFNLPIMNTAGTKPIAVTGLIIPVIIFLDKILGDKTQMTDFGDSSSYSQDSNYYSKYDTADPAYSFVSGQDYYSNDAVYSSYPNKGQHYSSEGTKYPSPFYSTAGGSQQFPYAVSSSPVVLGNARRSEALLVSEVTECRHHFGNPSLDVLYQLRLRSVGLDQASLYQHLEGSLAIVGLEGRTCLLRLVCDAQSPALLRLNLMGSLLAAIFTPREEAVMEEYKEAARVGRARESCAKHYPSCPFSIFNIFNPKRNSQTSKPSLTSKTSKTPTPSHDN</sequence>
<evidence type="ECO:0000313" key="3">
    <source>
        <dbReference type="Proteomes" id="UP000747542"/>
    </source>
</evidence>
<dbReference type="EMBL" id="JAHLQT010009549">
    <property type="protein sequence ID" value="KAG7173532.1"/>
    <property type="molecule type" value="Genomic_DNA"/>
</dbReference>
<organism evidence="2 3">
    <name type="scientific">Homarus americanus</name>
    <name type="common">American lobster</name>
    <dbReference type="NCBI Taxonomy" id="6706"/>
    <lineage>
        <taxon>Eukaryota</taxon>
        <taxon>Metazoa</taxon>
        <taxon>Ecdysozoa</taxon>
        <taxon>Arthropoda</taxon>
        <taxon>Crustacea</taxon>
        <taxon>Multicrustacea</taxon>
        <taxon>Malacostraca</taxon>
        <taxon>Eumalacostraca</taxon>
        <taxon>Eucarida</taxon>
        <taxon>Decapoda</taxon>
        <taxon>Pleocyemata</taxon>
        <taxon>Astacidea</taxon>
        <taxon>Nephropoidea</taxon>
        <taxon>Nephropidae</taxon>
        <taxon>Homarus</taxon>
    </lineage>
</organism>
<evidence type="ECO:0000313" key="2">
    <source>
        <dbReference type="EMBL" id="KAG7173532.1"/>
    </source>
</evidence>
<feature type="region of interest" description="Disordered" evidence="1">
    <location>
        <begin position="263"/>
        <end position="287"/>
    </location>
</feature>
<dbReference type="InterPro" id="IPR006631">
    <property type="entry name" value="DM4_12"/>
</dbReference>